<dbReference type="EMBL" id="JNGW01000096">
    <property type="protein sequence ID" value="KDR51703.1"/>
    <property type="molecule type" value="Genomic_DNA"/>
</dbReference>
<proteinExistence type="predicted"/>
<dbReference type="AlphaFoldDB" id="A0A069QFS1"/>
<keyword evidence="3" id="KW-1185">Reference proteome</keyword>
<name>A0A069QFS1_HOYLO</name>
<evidence type="ECO:0000313" key="3">
    <source>
        <dbReference type="Proteomes" id="UP000027442"/>
    </source>
</evidence>
<evidence type="ECO:0000256" key="1">
    <source>
        <dbReference type="SAM" id="MobiDB-lite"/>
    </source>
</evidence>
<protein>
    <submittedName>
        <fullName evidence="2">Uncharacterized protein</fullName>
    </submittedName>
</protein>
<feature type="compositionally biased region" description="Basic residues" evidence="1">
    <location>
        <begin position="7"/>
        <end position="20"/>
    </location>
</feature>
<dbReference type="PATRIC" id="fig|1122985.7.peg.2298"/>
<dbReference type="HOGENOM" id="CLU_2882137_0_0_10"/>
<accession>A0A069QFS1</accession>
<organism evidence="2 3">
    <name type="scientific">Hoylesella loescheii DSM 19665 = JCM 12249 = ATCC 15930</name>
    <dbReference type="NCBI Taxonomy" id="1122985"/>
    <lineage>
        <taxon>Bacteria</taxon>
        <taxon>Pseudomonadati</taxon>
        <taxon>Bacteroidota</taxon>
        <taxon>Bacteroidia</taxon>
        <taxon>Bacteroidales</taxon>
        <taxon>Prevotellaceae</taxon>
        <taxon>Hoylesella</taxon>
    </lineage>
</organism>
<evidence type="ECO:0000313" key="2">
    <source>
        <dbReference type="EMBL" id="KDR51703.1"/>
    </source>
</evidence>
<sequence length="63" mass="7021">MGLNATRHYHKGAPKRKNKNIRNTLGGARLINKEGTASGFQTKTQPATCIFNINNQHHLQGHE</sequence>
<gene>
    <name evidence="2" type="ORF">HMPREF1991_02216</name>
</gene>
<comment type="caution">
    <text evidence="2">The sequence shown here is derived from an EMBL/GenBank/DDBJ whole genome shotgun (WGS) entry which is preliminary data.</text>
</comment>
<dbReference type="Proteomes" id="UP000027442">
    <property type="component" value="Unassembled WGS sequence"/>
</dbReference>
<reference evidence="2 3" key="1">
    <citation type="submission" date="2013-08" db="EMBL/GenBank/DDBJ databases">
        <authorList>
            <person name="Weinstock G."/>
            <person name="Sodergren E."/>
            <person name="Wylie T."/>
            <person name="Fulton L."/>
            <person name="Fulton R."/>
            <person name="Fronick C."/>
            <person name="O'Laughlin M."/>
            <person name="Godfrey J."/>
            <person name="Miner T."/>
            <person name="Herter B."/>
            <person name="Appelbaum E."/>
            <person name="Cordes M."/>
            <person name="Lek S."/>
            <person name="Wollam A."/>
            <person name="Pepin K.H."/>
            <person name="Palsikar V.B."/>
            <person name="Mitreva M."/>
            <person name="Wilson R.K."/>
        </authorList>
    </citation>
    <scope>NUCLEOTIDE SEQUENCE [LARGE SCALE GENOMIC DNA]</scope>
    <source>
        <strain evidence="2 3">ATCC 15930</strain>
    </source>
</reference>
<feature type="region of interest" description="Disordered" evidence="1">
    <location>
        <begin position="1"/>
        <end position="20"/>
    </location>
</feature>